<dbReference type="PANTHER" id="PTHR11373">
    <property type="entry name" value="DEOXYNUCLEOSIDE TRIPHOSPHATE TRIPHOSPHOHYDROLASE"/>
    <property type="match status" value="1"/>
</dbReference>
<dbReference type="GO" id="GO:0006203">
    <property type="term" value="P:dGTP catabolic process"/>
    <property type="evidence" value="ECO:0007669"/>
    <property type="project" value="TreeGrafter"/>
</dbReference>
<dbReference type="PANTHER" id="PTHR11373:SF43">
    <property type="entry name" value="DEOXYGUANOSINETRIPHOSPHATE TRIPHOSPHOHYDROLASE-LIKE PROTEIN"/>
    <property type="match status" value="1"/>
</dbReference>
<dbReference type="HOGENOM" id="CLU_028163_1_1_7"/>
<dbReference type="Gene3D" id="1.10.3210.10">
    <property type="entry name" value="Hypothetical protein af1432"/>
    <property type="match status" value="1"/>
</dbReference>
<proteinExistence type="predicted"/>
<dbReference type="SMART" id="SM00471">
    <property type="entry name" value="HDc"/>
    <property type="match status" value="1"/>
</dbReference>
<dbReference type="InterPro" id="IPR003607">
    <property type="entry name" value="HD/PDEase_dom"/>
</dbReference>
<name>A5GD77_GEOUR</name>
<accession>A5GD77</accession>
<dbReference type="GO" id="GO:0008832">
    <property type="term" value="F:dGTPase activity"/>
    <property type="evidence" value="ECO:0007669"/>
    <property type="project" value="TreeGrafter"/>
</dbReference>
<feature type="domain" description="HD" evidence="1">
    <location>
        <begin position="72"/>
        <end position="217"/>
    </location>
</feature>
<dbReference type="SUPFAM" id="SSF109604">
    <property type="entry name" value="HD-domain/PDEase-like"/>
    <property type="match status" value="1"/>
</dbReference>
<sequence>MCKPFDEKLIYTSEYAALSANSKGRVKALEPDSYRTEYQRDIHRIIYCQSFRRLRHKTQVFFMPNNDHICTRMEHVLHVSSASRTVARHLRLNEDLVEAIGLGHDLGHAPFGHHGEHVLNDISKQAGLNQSFQHEMHGLRVIDKLAELDREPSAGLNLTYEVRDGIVSHCGEDFKSNTLKPFEGDKNLSKIVDKKTCGMPLTYEGCIVRIVDRIAYAGRDVEDAIVAGLIDDKAIPKDIVKALGRNNGEIIGTLLVDLIEYSKKNEGEIGLSKEKHEPLQALIHWNYENIYTCARTDKYKKQATLALQELFFRLVSDLERTDRLTAGVKELPEATIYDVLATFIEKVGYTPEDKNELIVLDFISGMTDNYVLKCLDEVFVPKCIT</sequence>
<gene>
    <name evidence="2" type="ordered locus">Gura_0243</name>
</gene>
<dbReference type="STRING" id="351605.Gura_0243"/>
<dbReference type="KEGG" id="gur:Gura_0243"/>
<dbReference type="Proteomes" id="UP000006695">
    <property type="component" value="Chromosome"/>
</dbReference>
<evidence type="ECO:0000313" key="3">
    <source>
        <dbReference type="Proteomes" id="UP000006695"/>
    </source>
</evidence>
<protein>
    <submittedName>
        <fullName evidence="2">Metal-dependent phosphohydrolase, HD sub domain</fullName>
    </submittedName>
</protein>
<dbReference type="InterPro" id="IPR050135">
    <property type="entry name" value="dGTPase-like"/>
</dbReference>
<evidence type="ECO:0000313" key="2">
    <source>
        <dbReference type="EMBL" id="ABQ24459.1"/>
    </source>
</evidence>
<keyword evidence="2" id="KW-0378">Hydrolase</keyword>
<dbReference type="CDD" id="cd00077">
    <property type="entry name" value="HDc"/>
    <property type="match status" value="1"/>
</dbReference>
<dbReference type="Pfam" id="PF01966">
    <property type="entry name" value="HD"/>
    <property type="match status" value="1"/>
</dbReference>
<organism evidence="2 3">
    <name type="scientific">Geotalea uraniireducens (strain Rf4)</name>
    <name type="common">Geobacter uraniireducens</name>
    <dbReference type="NCBI Taxonomy" id="351605"/>
    <lineage>
        <taxon>Bacteria</taxon>
        <taxon>Pseudomonadati</taxon>
        <taxon>Thermodesulfobacteriota</taxon>
        <taxon>Desulfuromonadia</taxon>
        <taxon>Geobacterales</taxon>
        <taxon>Geobacteraceae</taxon>
        <taxon>Geotalea</taxon>
    </lineage>
</organism>
<dbReference type="EMBL" id="CP000698">
    <property type="protein sequence ID" value="ABQ24459.1"/>
    <property type="molecule type" value="Genomic_DNA"/>
</dbReference>
<evidence type="ECO:0000259" key="1">
    <source>
        <dbReference type="PROSITE" id="PS51831"/>
    </source>
</evidence>
<dbReference type="PROSITE" id="PS51831">
    <property type="entry name" value="HD"/>
    <property type="match status" value="1"/>
</dbReference>
<dbReference type="AlphaFoldDB" id="A5GD77"/>
<keyword evidence="3" id="KW-1185">Reference proteome</keyword>
<reference evidence="2 3" key="1">
    <citation type="submission" date="2007-05" db="EMBL/GenBank/DDBJ databases">
        <title>Complete sequence of Geobacter uraniireducens Rf4.</title>
        <authorList>
            <consortium name="US DOE Joint Genome Institute"/>
            <person name="Copeland A."/>
            <person name="Lucas S."/>
            <person name="Lapidus A."/>
            <person name="Barry K."/>
            <person name="Detter J.C."/>
            <person name="Glavina del Rio T."/>
            <person name="Hammon N."/>
            <person name="Israni S."/>
            <person name="Dalin E."/>
            <person name="Tice H."/>
            <person name="Pitluck S."/>
            <person name="Chertkov O."/>
            <person name="Brettin T."/>
            <person name="Bruce D."/>
            <person name="Han C."/>
            <person name="Schmutz J."/>
            <person name="Larimer F."/>
            <person name="Land M."/>
            <person name="Hauser L."/>
            <person name="Kyrpides N."/>
            <person name="Mikhailova N."/>
            <person name="Shelobolina E."/>
            <person name="Aklujkar M."/>
            <person name="Lovley D."/>
            <person name="Richardson P."/>
        </authorList>
    </citation>
    <scope>NUCLEOTIDE SEQUENCE [LARGE SCALE GENOMIC DNA]</scope>
    <source>
        <strain evidence="2 3">Rf4</strain>
    </source>
</reference>
<dbReference type="InterPro" id="IPR006674">
    <property type="entry name" value="HD_domain"/>
</dbReference>